<reference evidence="1" key="1">
    <citation type="submission" date="2017-05" db="UniProtKB">
        <authorList>
            <consortium name="EnsemblMetazoa"/>
        </authorList>
    </citation>
    <scope>IDENTIFICATION</scope>
</reference>
<dbReference type="EnsemblMetazoa" id="Aqu2.1.12066_001">
    <property type="protein sequence ID" value="Aqu2.1.12066_001"/>
    <property type="gene ID" value="Aqu2.1.12066"/>
</dbReference>
<name>A0A1X7TBW1_AMPQE</name>
<dbReference type="InParanoid" id="A0A1X7TBW1"/>
<organism evidence="1">
    <name type="scientific">Amphimedon queenslandica</name>
    <name type="common">Sponge</name>
    <dbReference type="NCBI Taxonomy" id="400682"/>
    <lineage>
        <taxon>Eukaryota</taxon>
        <taxon>Metazoa</taxon>
        <taxon>Porifera</taxon>
        <taxon>Demospongiae</taxon>
        <taxon>Heteroscleromorpha</taxon>
        <taxon>Haplosclerida</taxon>
        <taxon>Niphatidae</taxon>
        <taxon>Amphimedon</taxon>
    </lineage>
</organism>
<sequence length="99" mass="11380">MCELHTMFISRTIEITSQNTCHGIRIARQRSPQQMFLQGFLRLRLFGLVAMGFSDAVDGNYEISIDDLLPEESGSVTVTESHYSISADEMHLYRDYKMK</sequence>
<proteinExistence type="predicted"/>
<dbReference type="AlphaFoldDB" id="A0A1X7TBW1"/>
<protein>
    <submittedName>
        <fullName evidence="1">Uncharacterized protein</fullName>
    </submittedName>
</protein>
<accession>A0A1X7TBW1</accession>
<evidence type="ECO:0000313" key="1">
    <source>
        <dbReference type="EnsemblMetazoa" id="Aqu2.1.12066_001"/>
    </source>
</evidence>